<comment type="caution">
    <text evidence="2">The sequence shown here is derived from an EMBL/GenBank/DDBJ whole genome shotgun (WGS) entry which is preliminary data.</text>
</comment>
<organism evidence="2 3">
    <name type="scientific">Olea europaea subsp. europaea</name>
    <dbReference type="NCBI Taxonomy" id="158383"/>
    <lineage>
        <taxon>Eukaryota</taxon>
        <taxon>Viridiplantae</taxon>
        <taxon>Streptophyta</taxon>
        <taxon>Embryophyta</taxon>
        <taxon>Tracheophyta</taxon>
        <taxon>Spermatophyta</taxon>
        <taxon>Magnoliopsida</taxon>
        <taxon>eudicotyledons</taxon>
        <taxon>Gunneridae</taxon>
        <taxon>Pentapetalae</taxon>
        <taxon>asterids</taxon>
        <taxon>lamiids</taxon>
        <taxon>Lamiales</taxon>
        <taxon>Oleaceae</taxon>
        <taxon>Oleeae</taxon>
        <taxon>Olea</taxon>
    </lineage>
</organism>
<feature type="region of interest" description="Disordered" evidence="1">
    <location>
        <begin position="19"/>
        <end position="78"/>
    </location>
</feature>
<sequence>MSLQENRKYAKYKNMNCNEIYDSDKDDGGDKLPINAEGTNSSDSPIAYRAYLSMNISRNHSGDKRESKHGKNKGKRKK</sequence>
<reference evidence="2 3" key="1">
    <citation type="submission" date="2019-12" db="EMBL/GenBank/DDBJ databases">
        <authorList>
            <person name="Alioto T."/>
            <person name="Alioto T."/>
            <person name="Gomez Garrido J."/>
        </authorList>
    </citation>
    <scope>NUCLEOTIDE SEQUENCE [LARGE SCALE GENOMIC DNA]</scope>
</reference>
<accession>A0A8S0SQA8</accession>
<evidence type="ECO:0000313" key="2">
    <source>
        <dbReference type="EMBL" id="CAA2995162.1"/>
    </source>
</evidence>
<gene>
    <name evidence="2" type="ORF">OLEA9_A066139</name>
</gene>
<evidence type="ECO:0000313" key="3">
    <source>
        <dbReference type="Proteomes" id="UP000594638"/>
    </source>
</evidence>
<dbReference type="AlphaFoldDB" id="A0A8S0SQA8"/>
<feature type="compositionally biased region" description="Basic residues" evidence="1">
    <location>
        <begin position="67"/>
        <end position="78"/>
    </location>
</feature>
<dbReference type="Gramene" id="OE9A066139T1">
    <property type="protein sequence ID" value="OE9A066139C1"/>
    <property type="gene ID" value="OE9A066139"/>
</dbReference>
<name>A0A8S0SQA8_OLEEU</name>
<dbReference type="Proteomes" id="UP000594638">
    <property type="component" value="Unassembled WGS sequence"/>
</dbReference>
<protein>
    <submittedName>
        <fullName evidence="2">Uncharacterized protein</fullName>
    </submittedName>
</protein>
<evidence type="ECO:0000256" key="1">
    <source>
        <dbReference type="SAM" id="MobiDB-lite"/>
    </source>
</evidence>
<proteinExistence type="predicted"/>
<keyword evidence="3" id="KW-1185">Reference proteome</keyword>
<dbReference type="EMBL" id="CACTIH010005491">
    <property type="protein sequence ID" value="CAA2995162.1"/>
    <property type="molecule type" value="Genomic_DNA"/>
</dbReference>